<dbReference type="InterPro" id="IPR050539">
    <property type="entry name" value="ThrE_Dicarb/AminoAcid_Exp"/>
</dbReference>
<proteinExistence type="inferred from homology"/>
<dbReference type="InterPro" id="IPR024528">
    <property type="entry name" value="ThrE_2"/>
</dbReference>
<evidence type="ECO:0000313" key="10">
    <source>
        <dbReference type="Proteomes" id="UP000501076"/>
    </source>
</evidence>
<organism evidence="9 10">
    <name type="scientific">Priestia megaterium</name>
    <name type="common">Bacillus megaterium</name>
    <dbReference type="NCBI Taxonomy" id="1404"/>
    <lineage>
        <taxon>Bacteria</taxon>
        <taxon>Bacillati</taxon>
        <taxon>Bacillota</taxon>
        <taxon>Bacilli</taxon>
        <taxon>Bacillales</taxon>
        <taxon>Bacillaceae</taxon>
        <taxon>Priestia</taxon>
    </lineage>
</organism>
<evidence type="ECO:0000256" key="1">
    <source>
        <dbReference type="ARBA" id="ARBA00004651"/>
    </source>
</evidence>
<dbReference type="GO" id="GO:0005886">
    <property type="term" value="C:plasma membrane"/>
    <property type="evidence" value="ECO:0007669"/>
    <property type="project" value="UniProtKB-SubCell"/>
</dbReference>
<name>A0A269VNZ4_PRIMG</name>
<comment type="similarity">
    <text evidence="7">Belongs to the ThrE exporter (TC 2.A.79) family.</text>
</comment>
<evidence type="ECO:0000256" key="6">
    <source>
        <dbReference type="ARBA" id="ARBA00023136"/>
    </source>
</evidence>
<dbReference type="AlphaFoldDB" id="A0A269VNZ4"/>
<reference evidence="9 10" key="1">
    <citation type="submission" date="2019-10" db="EMBL/GenBank/DDBJ databases">
        <title>Complete genome sequences for adaption low water activity.</title>
        <authorList>
            <person name="Zhao L."/>
            <person name="Zhong J."/>
        </authorList>
    </citation>
    <scope>NUCLEOTIDE SEQUENCE [LARGE SCALE GENOMIC DNA]</scope>
    <source>
        <strain evidence="9 10">FDU301</strain>
    </source>
</reference>
<evidence type="ECO:0000256" key="5">
    <source>
        <dbReference type="ARBA" id="ARBA00022989"/>
    </source>
</evidence>
<dbReference type="Pfam" id="PF12821">
    <property type="entry name" value="ThrE_2"/>
    <property type="match status" value="1"/>
</dbReference>
<keyword evidence="4" id="KW-0812">Transmembrane</keyword>
<comment type="subcellular location">
    <subcellularLocation>
        <location evidence="1">Cell membrane</location>
        <topology evidence="1">Multi-pass membrane protein</topology>
    </subcellularLocation>
</comment>
<evidence type="ECO:0000313" key="9">
    <source>
        <dbReference type="EMBL" id="QJX74816.1"/>
    </source>
</evidence>
<dbReference type="PANTHER" id="PTHR34390">
    <property type="entry name" value="UPF0442 PROTEIN YJJB-RELATED"/>
    <property type="match status" value="1"/>
</dbReference>
<dbReference type="GO" id="GO:0015744">
    <property type="term" value="P:succinate transport"/>
    <property type="evidence" value="ECO:0007669"/>
    <property type="project" value="TreeGrafter"/>
</dbReference>
<evidence type="ECO:0000256" key="3">
    <source>
        <dbReference type="ARBA" id="ARBA00022519"/>
    </source>
</evidence>
<evidence type="ECO:0000256" key="4">
    <source>
        <dbReference type="ARBA" id="ARBA00022692"/>
    </source>
</evidence>
<dbReference type="PANTHER" id="PTHR34390:SF1">
    <property type="entry name" value="SUCCINATE TRANSPORTER SUBUNIT YJJB-RELATED"/>
    <property type="match status" value="1"/>
</dbReference>
<evidence type="ECO:0000256" key="2">
    <source>
        <dbReference type="ARBA" id="ARBA00022475"/>
    </source>
</evidence>
<keyword evidence="2" id="KW-1003">Cell membrane</keyword>
<evidence type="ECO:0000256" key="7">
    <source>
        <dbReference type="ARBA" id="ARBA00034125"/>
    </source>
</evidence>
<dbReference type="Proteomes" id="UP000501076">
    <property type="component" value="Chromosome"/>
</dbReference>
<dbReference type="EMBL" id="CP045272">
    <property type="protein sequence ID" value="QJX74816.1"/>
    <property type="molecule type" value="Genomic_DNA"/>
</dbReference>
<feature type="domain" description="Threonine/Serine exporter ThrE" evidence="8">
    <location>
        <begin position="26"/>
        <end position="154"/>
    </location>
</feature>
<accession>A0A269VNZ4</accession>
<keyword evidence="5" id="KW-1133">Transmembrane helix</keyword>
<protein>
    <recommendedName>
        <fullName evidence="8">Threonine/Serine exporter ThrE domain-containing protein</fullName>
    </recommendedName>
</protein>
<sequence length="171" mass="19189">MRYRCRYCHCIYTSIEGRHHMHIVEQIITSFIASAAFGIIFNVPRESLLKSGFVGMIGWLIYYLLTFYGVDEIPSTVASAFFIAIISQIYAKIYRTPIIIFTVAGIIPLVPGGTAYDAMRNFVENNYNEAISLAAKAFMISGSIAIGIVFSEVINQIIRQSKLNAKAKYRP</sequence>
<evidence type="ECO:0000259" key="8">
    <source>
        <dbReference type="Pfam" id="PF12821"/>
    </source>
</evidence>
<keyword evidence="6" id="KW-0472">Membrane</keyword>
<gene>
    <name evidence="9" type="ORF">FDZ14_00960</name>
</gene>
<keyword evidence="3" id="KW-0997">Cell inner membrane</keyword>